<organism evidence="1 2">
    <name type="scientific">Prorocentrum cordatum</name>
    <dbReference type="NCBI Taxonomy" id="2364126"/>
    <lineage>
        <taxon>Eukaryota</taxon>
        <taxon>Sar</taxon>
        <taxon>Alveolata</taxon>
        <taxon>Dinophyceae</taxon>
        <taxon>Prorocentrales</taxon>
        <taxon>Prorocentraceae</taxon>
        <taxon>Prorocentrum</taxon>
    </lineage>
</organism>
<feature type="non-terminal residue" evidence="1">
    <location>
        <position position="1"/>
    </location>
</feature>
<gene>
    <name evidence="1" type="ORF">PCOR1329_LOCUS65151</name>
</gene>
<reference evidence="1" key="1">
    <citation type="submission" date="2023-10" db="EMBL/GenBank/DDBJ databases">
        <authorList>
            <person name="Chen Y."/>
            <person name="Shah S."/>
            <person name="Dougan E. K."/>
            <person name="Thang M."/>
            <person name="Chan C."/>
        </authorList>
    </citation>
    <scope>NUCLEOTIDE SEQUENCE [LARGE SCALE GENOMIC DNA]</scope>
</reference>
<accession>A0ABN9WBM5</accession>
<name>A0ABN9WBM5_9DINO</name>
<evidence type="ECO:0000313" key="2">
    <source>
        <dbReference type="Proteomes" id="UP001189429"/>
    </source>
</evidence>
<feature type="non-terminal residue" evidence="1">
    <location>
        <position position="184"/>
    </location>
</feature>
<dbReference type="Proteomes" id="UP001189429">
    <property type="component" value="Unassembled WGS sequence"/>
</dbReference>
<keyword evidence="2" id="KW-1185">Reference proteome</keyword>
<evidence type="ECO:0000313" key="1">
    <source>
        <dbReference type="EMBL" id="CAK0882727.1"/>
    </source>
</evidence>
<dbReference type="EMBL" id="CAUYUJ010018329">
    <property type="protein sequence ID" value="CAK0882727.1"/>
    <property type="molecule type" value="Genomic_DNA"/>
</dbReference>
<sequence>HGPERGNLQKLAILGSFIKSLDIPWAIFADWNVPPSTLMQSGWPTMLGGVPVIPTDVDYTCTIGSGKLYDFIRHPAVTLNEIRAVQGTLSTPLDIMASKKQWREKVWSSRRFDKAKILMAHDKVRQKAKDTDLDPITVVQFRTILQNTSPKKAKGCEALSITDLRRLPDSAIQDLIEIYHQVER</sequence>
<proteinExistence type="predicted"/>
<protein>
    <submittedName>
        <fullName evidence="1">Uncharacterized protein</fullName>
    </submittedName>
</protein>
<comment type="caution">
    <text evidence="1">The sequence shown here is derived from an EMBL/GenBank/DDBJ whole genome shotgun (WGS) entry which is preliminary data.</text>
</comment>